<protein>
    <recommendedName>
        <fullName evidence="1">AB hydrolase-1 domain-containing protein</fullName>
    </recommendedName>
</protein>
<dbReference type="Gene3D" id="3.40.50.1820">
    <property type="entry name" value="alpha/beta hydrolase"/>
    <property type="match status" value="1"/>
</dbReference>
<accession>A0A0F9VNU9</accession>
<dbReference type="Pfam" id="PF12697">
    <property type="entry name" value="Abhydrolase_6"/>
    <property type="match status" value="1"/>
</dbReference>
<feature type="domain" description="AB hydrolase-1" evidence="1">
    <location>
        <begin position="6"/>
        <end position="223"/>
    </location>
</feature>
<comment type="caution">
    <text evidence="2">The sequence shown here is derived from an EMBL/GenBank/DDBJ whole genome shotgun (WGS) entry which is preliminary data.</text>
</comment>
<organism evidence="2">
    <name type="scientific">marine sediment metagenome</name>
    <dbReference type="NCBI Taxonomy" id="412755"/>
    <lineage>
        <taxon>unclassified sequences</taxon>
        <taxon>metagenomes</taxon>
        <taxon>ecological metagenomes</taxon>
    </lineage>
</organism>
<dbReference type="InterPro" id="IPR000073">
    <property type="entry name" value="AB_hydrolase_1"/>
</dbReference>
<evidence type="ECO:0000313" key="2">
    <source>
        <dbReference type="EMBL" id="KKO05730.1"/>
    </source>
</evidence>
<sequence>MPCQRLVLLSGWGIDQRIWLSLDGYWPSTIEAQPIDWPGYGGIPALPASATLTQLAASMADALPSDAIWVGWSLGGLLATALLDYLAAPKGLILLGASATFCADDGVSQRELGSFQRAFERDPNATWRHFLRWQVQGEPNPRQAYQRLKDLLGDSPSADHATLSRGLEWLAELDNRQHFNTAACPIVTLIGEQDPLISPGQRSAGERLSGVGHCPMLSQPQALTTAITHHATKLTNASAELL</sequence>
<dbReference type="EMBL" id="LAZR01000018">
    <property type="protein sequence ID" value="KKO05730.1"/>
    <property type="molecule type" value="Genomic_DNA"/>
</dbReference>
<reference evidence="2" key="1">
    <citation type="journal article" date="2015" name="Nature">
        <title>Complex archaea that bridge the gap between prokaryotes and eukaryotes.</title>
        <authorList>
            <person name="Spang A."/>
            <person name="Saw J.H."/>
            <person name="Jorgensen S.L."/>
            <person name="Zaremba-Niedzwiedzka K."/>
            <person name="Martijn J."/>
            <person name="Lind A.E."/>
            <person name="van Eijk R."/>
            <person name="Schleper C."/>
            <person name="Guy L."/>
            <person name="Ettema T.J."/>
        </authorList>
    </citation>
    <scope>NUCLEOTIDE SEQUENCE</scope>
</reference>
<gene>
    <name evidence="2" type="ORF">LCGC14_0073700</name>
</gene>
<dbReference type="SUPFAM" id="SSF53474">
    <property type="entry name" value="alpha/beta-Hydrolases"/>
    <property type="match status" value="1"/>
</dbReference>
<proteinExistence type="predicted"/>
<name>A0A0F9VNU9_9ZZZZ</name>
<dbReference type="AlphaFoldDB" id="A0A0F9VNU9"/>
<dbReference type="InterPro" id="IPR029058">
    <property type="entry name" value="AB_hydrolase_fold"/>
</dbReference>
<evidence type="ECO:0000259" key="1">
    <source>
        <dbReference type="Pfam" id="PF12697"/>
    </source>
</evidence>